<protein>
    <recommendedName>
        <fullName evidence="3">(2Fe-2S) ferredoxin domain-containing protein</fullName>
    </recommendedName>
</protein>
<gene>
    <name evidence="1" type="ORF">UG56_018980</name>
</gene>
<evidence type="ECO:0000313" key="2">
    <source>
        <dbReference type="Proteomes" id="UP000033772"/>
    </source>
</evidence>
<proteinExistence type="predicted"/>
<accession>A0A1J4N434</accession>
<sequence>MTESAGGRPTLTVCRGCCCGTERKSPGVDHAAVLSTLNAAAGESATVRVADCLGPCERADVVVVGPSPAGRERGARPVWVARAGTAHVADALAQWTRAGGPGIADAPPAVMARAFRHGR</sequence>
<comment type="caution">
    <text evidence="1">The sequence shown here is derived from an EMBL/GenBank/DDBJ whole genome shotgun (WGS) entry which is preliminary data.</text>
</comment>
<organism evidence="1 2">
    <name type="scientific">Nocardioides luteus</name>
    <dbReference type="NCBI Taxonomy" id="1844"/>
    <lineage>
        <taxon>Bacteria</taxon>
        <taxon>Bacillati</taxon>
        <taxon>Actinomycetota</taxon>
        <taxon>Actinomycetes</taxon>
        <taxon>Propionibacteriales</taxon>
        <taxon>Nocardioidaceae</taxon>
        <taxon>Nocardioides</taxon>
    </lineage>
</organism>
<dbReference type="AlphaFoldDB" id="A0A1J4N434"/>
<keyword evidence="2" id="KW-1185">Reference proteome</keyword>
<name>A0A1J4N434_9ACTN</name>
<dbReference type="STRING" id="1844.UG56_018980"/>
<evidence type="ECO:0000313" key="1">
    <source>
        <dbReference type="EMBL" id="OIJ25153.1"/>
    </source>
</evidence>
<dbReference type="OrthoDB" id="3295094at2"/>
<dbReference type="Proteomes" id="UP000033772">
    <property type="component" value="Unassembled WGS sequence"/>
</dbReference>
<reference evidence="1" key="1">
    <citation type="submission" date="2016-10" db="EMBL/GenBank/DDBJ databases">
        <title>Draft Genome Sequence of Nocardioides luteus Strain BAFB, an Alkane-Degrading Bacterium Isolated from JP-7 Polluted Soil.</title>
        <authorList>
            <person name="Brown L."/>
            <person name="Ruiz O.N."/>
            <person name="Gunasekera T."/>
        </authorList>
    </citation>
    <scope>NUCLEOTIDE SEQUENCE [LARGE SCALE GENOMIC DNA]</scope>
    <source>
        <strain evidence="1">BAFB</strain>
    </source>
</reference>
<dbReference type="EMBL" id="JZDQ02000028">
    <property type="protein sequence ID" value="OIJ25153.1"/>
    <property type="molecule type" value="Genomic_DNA"/>
</dbReference>
<dbReference type="RefSeq" id="WP_071327197.1">
    <property type="nucleotide sequence ID" value="NZ_JZDQ02000028.1"/>
</dbReference>
<evidence type="ECO:0008006" key="3">
    <source>
        <dbReference type="Google" id="ProtNLM"/>
    </source>
</evidence>